<keyword evidence="2" id="KW-1185">Reference proteome</keyword>
<accession>A0ACB5RG64</accession>
<comment type="caution">
    <text evidence="1">The sequence shown here is derived from an EMBL/GenBank/DDBJ whole genome shotgun (WGS) entry which is preliminary data.</text>
</comment>
<protein>
    <submittedName>
        <fullName evidence="1">L-lactate dehydrogenase 3</fullName>
    </submittedName>
</protein>
<evidence type="ECO:0000313" key="2">
    <source>
        <dbReference type="Proteomes" id="UP001058074"/>
    </source>
</evidence>
<dbReference type="EMBL" id="BROD01000001">
    <property type="protein sequence ID" value="GKX68080.1"/>
    <property type="molecule type" value="Genomic_DNA"/>
</dbReference>
<gene>
    <name evidence="1" type="primary">ldh3</name>
    <name evidence="1" type="ORF">rsdtw13_33380</name>
</gene>
<evidence type="ECO:0000313" key="1">
    <source>
        <dbReference type="EMBL" id="GKX68080.1"/>
    </source>
</evidence>
<reference evidence="1" key="1">
    <citation type="journal article" date="2025" name="Int. J. Syst. Evol. Microbiol.">
        <title>Inconstantimicrobium mannanitabidum sp. nov., a novel member of the family Clostridiaceae isolated from anoxic soil under the treatment of reductive soil disinfestation.</title>
        <authorList>
            <person name="Ueki A."/>
            <person name="Tonouchi A."/>
            <person name="Honma S."/>
            <person name="Kaku N."/>
            <person name="Ueki K."/>
        </authorList>
    </citation>
    <scope>NUCLEOTIDE SEQUENCE</scope>
    <source>
        <strain evidence="1">TW13</strain>
    </source>
</reference>
<organism evidence="1 2">
    <name type="scientific">Inconstantimicrobium mannanitabidum</name>
    <dbReference type="NCBI Taxonomy" id="1604901"/>
    <lineage>
        <taxon>Bacteria</taxon>
        <taxon>Bacillati</taxon>
        <taxon>Bacillota</taxon>
        <taxon>Clostridia</taxon>
        <taxon>Eubacteriales</taxon>
        <taxon>Clostridiaceae</taxon>
        <taxon>Inconstantimicrobium</taxon>
    </lineage>
</organism>
<proteinExistence type="predicted"/>
<dbReference type="Proteomes" id="UP001058074">
    <property type="component" value="Unassembled WGS sequence"/>
</dbReference>
<name>A0ACB5RG64_9CLOT</name>
<sequence>MLVNKLRKVAVVGTGLVGSSTAFSLANQCVCEEIILIDINKERAFGEVLDISHGVEYFSSRTQIKTGEYKDCEDVDVVVITAGAPPRAGQTRLDTLEMSAKVVESIINPIMDSGFNGIFVMISNPVDIITYHVWKLSGLPRNKVIGTGTSLDSARLKSLLSEQLGVDPRSIQAYSMGEHGDSQMVPWSHVYVGGKPFSKIREENPDTYGALDLDALVLKTANLGWDVVNRKGTTYYGIASAAVGIIKSILHNEKRVIPVSTIIEGVYNQDKPIAISVPAIIGIDGVEDVVVIDMTKEEEEKFDKSAKVIRDYISKLGY</sequence>